<dbReference type="Proteomes" id="UP000660862">
    <property type="component" value="Unassembled WGS sequence"/>
</dbReference>
<dbReference type="InterPro" id="IPR013324">
    <property type="entry name" value="RNA_pol_sigma_r3/r4-like"/>
</dbReference>
<reference evidence="7" key="1">
    <citation type="journal article" date="2014" name="Int. J. Syst. Evol. Microbiol.">
        <title>Complete genome sequence of Corynebacterium casei LMG S-19264T (=DSM 44701T), isolated from a smear-ripened cheese.</title>
        <authorList>
            <consortium name="US DOE Joint Genome Institute (JGI-PGF)"/>
            <person name="Walter F."/>
            <person name="Albersmeier A."/>
            <person name="Kalinowski J."/>
            <person name="Ruckert C."/>
        </authorList>
    </citation>
    <scope>NUCLEOTIDE SEQUENCE</scope>
    <source>
        <strain evidence="7">CGMCC 1.12195</strain>
    </source>
</reference>
<dbReference type="Pfam" id="PF04542">
    <property type="entry name" value="Sigma70_r2"/>
    <property type="match status" value="1"/>
</dbReference>
<evidence type="ECO:0000313" key="7">
    <source>
        <dbReference type="EMBL" id="GGG92130.1"/>
    </source>
</evidence>
<evidence type="ECO:0000259" key="5">
    <source>
        <dbReference type="Pfam" id="PF04542"/>
    </source>
</evidence>
<dbReference type="InterPro" id="IPR036388">
    <property type="entry name" value="WH-like_DNA-bd_sf"/>
</dbReference>
<dbReference type="GO" id="GO:0016987">
    <property type="term" value="F:sigma factor activity"/>
    <property type="evidence" value="ECO:0007669"/>
    <property type="project" value="UniProtKB-KW"/>
</dbReference>
<dbReference type="InterPro" id="IPR013325">
    <property type="entry name" value="RNA_pol_sigma_r2"/>
</dbReference>
<dbReference type="AlphaFoldDB" id="A0A917HWD1"/>
<proteinExistence type="inferred from homology"/>
<dbReference type="GO" id="GO:0000428">
    <property type="term" value="C:DNA-directed RNA polymerase complex"/>
    <property type="evidence" value="ECO:0007669"/>
    <property type="project" value="UniProtKB-KW"/>
</dbReference>
<organism evidence="7 8">
    <name type="scientific">Parapedobacter pyrenivorans</name>
    <dbReference type="NCBI Taxonomy" id="1305674"/>
    <lineage>
        <taxon>Bacteria</taxon>
        <taxon>Pseudomonadati</taxon>
        <taxon>Bacteroidota</taxon>
        <taxon>Sphingobacteriia</taxon>
        <taxon>Sphingobacteriales</taxon>
        <taxon>Sphingobacteriaceae</taxon>
        <taxon>Parapedobacter</taxon>
    </lineage>
</organism>
<sequence>MEPLNTKQNLTEKQLLERLGVQDARAFDVLYDRFRPKVYTYALRISRSIEVAEDMVHEVFLRLWQSKEPEKIESVEAYLRVITRNLTLKWLRRTILERTISAAIKDDRTATDLSTEQWINLRDTQEVIDRAIALLPPQRRLIFQLCKNEGLKYKEVAERTNLSQLTVKTHMQLALRFLRDYMAKYHDLVVLLLVILLQQM</sequence>
<evidence type="ECO:0000256" key="3">
    <source>
        <dbReference type="ARBA" id="ARBA00023082"/>
    </source>
</evidence>
<dbReference type="InterPro" id="IPR014327">
    <property type="entry name" value="RNA_pol_sigma70_bacteroid"/>
</dbReference>
<dbReference type="PANTHER" id="PTHR43133:SF46">
    <property type="entry name" value="RNA POLYMERASE SIGMA-70 FACTOR ECF SUBFAMILY"/>
    <property type="match status" value="1"/>
</dbReference>
<evidence type="ECO:0000256" key="2">
    <source>
        <dbReference type="ARBA" id="ARBA00023015"/>
    </source>
</evidence>
<dbReference type="Gene3D" id="1.10.10.10">
    <property type="entry name" value="Winged helix-like DNA-binding domain superfamily/Winged helix DNA-binding domain"/>
    <property type="match status" value="1"/>
</dbReference>
<protein>
    <submittedName>
        <fullName evidence="7">DNA-directed RNA polymerase sigma-70 factor</fullName>
    </submittedName>
</protein>
<gene>
    <name evidence="7" type="ORF">GCM10007415_28590</name>
</gene>
<dbReference type="RefSeq" id="WP_188506702.1">
    <property type="nucleotide sequence ID" value="NZ_BMER01000002.1"/>
</dbReference>
<feature type="domain" description="RNA polymerase sigma factor 70 region 4 type 2" evidence="6">
    <location>
        <begin position="126"/>
        <end position="178"/>
    </location>
</feature>
<feature type="domain" description="RNA polymerase sigma-70 region 2" evidence="5">
    <location>
        <begin position="30"/>
        <end position="93"/>
    </location>
</feature>
<dbReference type="Pfam" id="PF08281">
    <property type="entry name" value="Sigma70_r4_2"/>
    <property type="match status" value="1"/>
</dbReference>
<keyword evidence="7" id="KW-0240">DNA-directed RNA polymerase</keyword>
<name>A0A917HWD1_9SPHI</name>
<keyword evidence="4" id="KW-0804">Transcription</keyword>
<dbReference type="NCBIfam" id="TIGR02937">
    <property type="entry name" value="sigma70-ECF"/>
    <property type="match status" value="1"/>
</dbReference>
<evidence type="ECO:0000259" key="6">
    <source>
        <dbReference type="Pfam" id="PF08281"/>
    </source>
</evidence>
<evidence type="ECO:0000313" key="8">
    <source>
        <dbReference type="Proteomes" id="UP000660862"/>
    </source>
</evidence>
<dbReference type="SUPFAM" id="SSF88946">
    <property type="entry name" value="Sigma2 domain of RNA polymerase sigma factors"/>
    <property type="match status" value="1"/>
</dbReference>
<evidence type="ECO:0000256" key="1">
    <source>
        <dbReference type="ARBA" id="ARBA00010641"/>
    </source>
</evidence>
<dbReference type="InterPro" id="IPR007627">
    <property type="entry name" value="RNA_pol_sigma70_r2"/>
</dbReference>
<comment type="similarity">
    <text evidence="1">Belongs to the sigma-70 factor family. ECF subfamily.</text>
</comment>
<dbReference type="InterPro" id="IPR013249">
    <property type="entry name" value="RNA_pol_sigma70_r4_t2"/>
</dbReference>
<dbReference type="Gene3D" id="1.10.1740.10">
    <property type="match status" value="1"/>
</dbReference>
<dbReference type="InterPro" id="IPR039425">
    <property type="entry name" value="RNA_pol_sigma-70-like"/>
</dbReference>
<dbReference type="SUPFAM" id="SSF88659">
    <property type="entry name" value="Sigma3 and sigma4 domains of RNA polymerase sigma factors"/>
    <property type="match status" value="1"/>
</dbReference>
<keyword evidence="8" id="KW-1185">Reference proteome</keyword>
<dbReference type="InterPro" id="IPR014284">
    <property type="entry name" value="RNA_pol_sigma-70_dom"/>
</dbReference>
<dbReference type="GO" id="GO:0003677">
    <property type="term" value="F:DNA binding"/>
    <property type="evidence" value="ECO:0007669"/>
    <property type="project" value="InterPro"/>
</dbReference>
<dbReference type="PANTHER" id="PTHR43133">
    <property type="entry name" value="RNA POLYMERASE ECF-TYPE SIGMA FACTO"/>
    <property type="match status" value="1"/>
</dbReference>
<evidence type="ECO:0000256" key="4">
    <source>
        <dbReference type="ARBA" id="ARBA00023163"/>
    </source>
</evidence>
<dbReference type="GO" id="GO:0006352">
    <property type="term" value="P:DNA-templated transcription initiation"/>
    <property type="evidence" value="ECO:0007669"/>
    <property type="project" value="InterPro"/>
</dbReference>
<reference evidence="7" key="2">
    <citation type="submission" date="2020-09" db="EMBL/GenBank/DDBJ databases">
        <authorList>
            <person name="Sun Q."/>
            <person name="Zhou Y."/>
        </authorList>
    </citation>
    <scope>NUCLEOTIDE SEQUENCE</scope>
    <source>
        <strain evidence="7">CGMCC 1.12195</strain>
    </source>
</reference>
<dbReference type="NCBIfam" id="TIGR02985">
    <property type="entry name" value="Sig70_bacteroi1"/>
    <property type="match status" value="1"/>
</dbReference>
<comment type="caution">
    <text evidence="7">The sequence shown here is derived from an EMBL/GenBank/DDBJ whole genome shotgun (WGS) entry which is preliminary data.</text>
</comment>
<keyword evidence="2" id="KW-0805">Transcription regulation</keyword>
<accession>A0A917HWD1</accession>
<keyword evidence="3" id="KW-0731">Sigma factor</keyword>
<dbReference type="EMBL" id="BMER01000002">
    <property type="protein sequence ID" value="GGG92130.1"/>
    <property type="molecule type" value="Genomic_DNA"/>
</dbReference>